<dbReference type="PANTHER" id="PTHR46704:SF9">
    <property type="entry name" value="BHLH DOMAIN-CONTAINING PROTEIN"/>
    <property type="match status" value="1"/>
</dbReference>
<name>A0ABY7EXH9_MYAAR</name>
<reference evidence="1" key="1">
    <citation type="submission" date="2022-11" db="EMBL/GenBank/DDBJ databases">
        <title>Centuries of genome instability and evolution in soft-shell clam transmissible cancer (bioRxiv).</title>
        <authorList>
            <person name="Hart S.F.M."/>
            <person name="Yonemitsu M.A."/>
            <person name="Giersch R.M."/>
            <person name="Beal B.F."/>
            <person name="Arriagada G."/>
            <person name="Davis B.W."/>
            <person name="Ostrander E.A."/>
            <person name="Goff S.P."/>
            <person name="Metzger M.J."/>
        </authorList>
    </citation>
    <scope>NUCLEOTIDE SEQUENCE</scope>
    <source>
        <strain evidence="1">MELC-2E11</strain>
        <tissue evidence="1">Siphon/mantle</tissue>
    </source>
</reference>
<gene>
    <name evidence="1" type="ORF">MAR_027752</name>
</gene>
<accession>A0ABY7EXH9</accession>
<dbReference type="Proteomes" id="UP001164746">
    <property type="component" value="Chromosome 8"/>
</dbReference>
<evidence type="ECO:0000313" key="1">
    <source>
        <dbReference type="EMBL" id="WAR13572.1"/>
    </source>
</evidence>
<dbReference type="EMBL" id="CP111019">
    <property type="protein sequence ID" value="WAR13572.1"/>
    <property type="molecule type" value="Genomic_DNA"/>
</dbReference>
<sequence>MAKPMLLLIKVEHILNCITFTREENMVTVSPKRNAIIKTAAKLIMNDIRSTEYDKTEYPSSAHIMSVEGNRKIVPDSLQVFLKQLIDNKNSKWLITSLGQAIAALPRSVICPLKLGLGVQLYHQYGSRFLIEALNSLGFCSSYHDFQRFETSAVISQEHIIHRQDDQFVQFIGDNVDHNTETLDGHNTFHGIGIVATETLKDDKVCLVPGIRATSDDLINIGKLNIHFYKQSSNGTKTTKR</sequence>
<evidence type="ECO:0000313" key="2">
    <source>
        <dbReference type="Proteomes" id="UP001164746"/>
    </source>
</evidence>
<dbReference type="PANTHER" id="PTHR46704">
    <property type="entry name" value="CXC DOMAIN-CONTAINING PROTEIN-RELATED"/>
    <property type="match status" value="1"/>
</dbReference>
<keyword evidence="2" id="KW-1185">Reference proteome</keyword>
<proteinExistence type="predicted"/>
<protein>
    <submittedName>
        <fullName evidence="1">Uncharacterized protein</fullName>
    </submittedName>
</protein>
<organism evidence="1 2">
    <name type="scientific">Mya arenaria</name>
    <name type="common">Soft-shell clam</name>
    <dbReference type="NCBI Taxonomy" id="6604"/>
    <lineage>
        <taxon>Eukaryota</taxon>
        <taxon>Metazoa</taxon>
        <taxon>Spiralia</taxon>
        <taxon>Lophotrochozoa</taxon>
        <taxon>Mollusca</taxon>
        <taxon>Bivalvia</taxon>
        <taxon>Autobranchia</taxon>
        <taxon>Heteroconchia</taxon>
        <taxon>Euheterodonta</taxon>
        <taxon>Imparidentia</taxon>
        <taxon>Neoheterodontei</taxon>
        <taxon>Myida</taxon>
        <taxon>Myoidea</taxon>
        <taxon>Myidae</taxon>
        <taxon>Mya</taxon>
    </lineage>
</organism>